<keyword evidence="2" id="KW-1185">Reference proteome</keyword>
<evidence type="ECO:0000313" key="2">
    <source>
        <dbReference type="Proteomes" id="UP000570166"/>
    </source>
</evidence>
<comment type="caution">
    <text evidence="1">The sequence shown here is derived from an EMBL/GenBank/DDBJ whole genome shotgun (WGS) entry which is preliminary data.</text>
</comment>
<evidence type="ECO:0000313" key="1">
    <source>
        <dbReference type="EMBL" id="MBA2934388.1"/>
    </source>
</evidence>
<dbReference type="Proteomes" id="UP000570166">
    <property type="component" value="Unassembled WGS sequence"/>
</dbReference>
<gene>
    <name evidence="1" type="ORF">HZF05_09785</name>
</gene>
<accession>A0A838LA62</accession>
<dbReference type="AlphaFoldDB" id="A0A838LA62"/>
<organism evidence="1 2">
    <name type="scientific">Sphingomonas chungangi</name>
    <dbReference type="NCBI Taxonomy" id="2683589"/>
    <lineage>
        <taxon>Bacteria</taxon>
        <taxon>Pseudomonadati</taxon>
        <taxon>Pseudomonadota</taxon>
        <taxon>Alphaproteobacteria</taxon>
        <taxon>Sphingomonadales</taxon>
        <taxon>Sphingomonadaceae</taxon>
        <taxon>Sphingomonas</taxon>
    </lineage>
</organism>
<dbReference type="EMBL" id="JACEIB010000006">
    <property type="protein sequence ID" value="MBA2934388.1"/>
    <property type="molecule type" value="Genomic_DNA"/>
</dbReference>
<proteinExistence type="predicted"/>
<sequence length="59" mass="5905">MIHATSILSKSKAVAEEGLVLLDGPDGIAISMTPDAAEETGTSLIAAAREARGQVAPDG</sequence>
<name>A0A838LA62_9SPHN</name>
<protein>
    <submittedName>
        <fullName evidence="1">Uncharacterized protein</fullName>
    </submittedName>
</protein>
<reference evidence="1 2" key="1">
    <citation type="submission" date="2020-07" db="EMBL/GenBank/DDBJ databases">
        <authorList>
            <person name="Sun Q."/>
        </authorList>
    </citation>
    <scope>NUCLEOTIDE SEQUENCE [LARGE SCALE GENOMIC DNA]</scope>
    <source>
        <strain evidence="1 2">CGMCC 1.13654</strain>
    </source>
</reference>
<dbReference type="RefSeq" id="WP_160365874.1">
    <property type="nucleotide sequence ID" value="NZ_JACEIB010000006.1"/>
</dbReference>